<feature type="transmembrane region" description="Helical" evidence="6">
    <location>
        <begin position="150"/>
        <end position="171"/>
    </location>
</feature>
<keyword evidence="5 6" id="KW-0472">Membrane</keyword>
<feature type="transmembrane region" description="Helical" evidence="6">
    <location>
        <begin position="50"/>
        <end position="70"/>
    </location>
</feature>
<name>A0A1R3X9G8_9RHOB</name>
<evidence type="ECO:0000313" key="8">
    <source>
        <dbReference type="Proteomes" id="UP000192455"/>
    </source>
</evidence>
<protein>
    <submittedName>
        <fullName evidence="7">Amino acid transporter</fullName>
    </submittedName>
</protein>
<evidence type="ECO:0000256" key="1">
    <source>
        <dbReference type="ARBA" id="ARBA00004651"/>
    </source>
</evidence>
<dbReference type="PIRSF" id="PIRSF006060">
    <property type="entry name" value="AA_transporter"/>
    <property type="match status" value="1"/>
</dbReference>
<keyword evidence="8" id="KW-1185">Reference proteome</keyword>
<feature type="transmembrane region" description="Helical" evidence="6">
    <location>
        <begin position="405"/>
        <end position="421"/>
    </location>
</feature>
<feature type="transmembrane region" description="Helical" evidence="6">
    <location>
        <begin position="468"/>
        <end position="486"/>
    </location>
</feature>
<dbReference type="AlphaFoldDB" id="A0A1R3X9G8"/>
<feature type="transmembrane region" description="Helical" evidence="6">
    <location>
        <begin position="329"/>
        <end position="348"/>
    </location>
</feature>
<keyword evidence="2" id="KW-1003">Cell membrane</keyword>
<dbReference type="STRING" id="515897.SAMN05421849_2572"/>
<keyword evidence="4 6" id="KW-1133">Transmembrane helix</keyword>
<dbReference type="PANTHER" id="PTHR42770:SF7">
    <property type="entry name" value="MEMBRANE PROTEIN"/>
    <property type="match status" value="1"/>
</dbReference>
<dbReference type="InterPro" id="IPR002293">
    <property type="entry name" value="AA/rel_permease1"/>
</dbReference>
<dbReference type="Proteomes" id="UP000192455">
    <property type="component" value="Unassembled WGS sequence"/>
</dbReference>
<evidence type="ECO:0000256" key="4">
    <source>
        <dbReference type="ARBA" id="ARBA00022989"/>
    </source>
</evidence>
<dbReference type="EMBL" id="FTPS01000004">
    <property type="protein sequence ID" value="SIT87106.1"/>
    <property type="molecule type" value="Genomic_DNA"/>
</dbReference>
<comment type="subcellular location">
    <subcellularLocation>
        <location evidence="1">Cell membrane</location>
        <topology evidence="1">Multi-pass membrane protein</topology>
    </subcellularLocation>
</comment>
<dbReference type="Pfam" id="PF13520">
    <property type="entry name" value="AA_permease_2"/>
    <property type="match status" value="1"/>
</dbReference>
<evidence type="ECO:0000256" key="2">
    <source>
        <dbReference type="ARBA" id="ARBA00022475"/>
    </source>
</evidence>
<dbReference type="GO" id="GO:0022857">
    <property type="term" value="F:transmembrane transporter activity"/>
    <property type="evidence" value="ECO:0007669"/>
    <property type="project" value="InterPro"/>
</dbReference>
<gene>
    <name evidence="7" type="ORF">SAMN05421849_2572</name>
</gene>
<accession>A0A1R3X9G8</accession>
<proteinExistence type="predicted"/>
<evidence type="ECO:0000313" key="7">
    <source>
        <dbReference type="EMBL" id="SIT87106.1"/>
    </source>
</evidence>
<feature type="transmembrane region" description="Helical" evidence="6">
    <location>
        <begin position="280"/>
        <end position="300"/>
    </location>
</feature>
<organism evidence="7 8">
    <name type="scientific">Pontibaca methylaminivorans</name>
    <dbReference type="NCBI Taxonomy" id="515897"/>
    <lineage>
        <taxon>Bacteria</taxon>
        <taxon>Pseudomonadati</taxon>
        <taxon>Pseudomonadota</taxon>
        <taxon>Alphaproteobacteria</taxon>
        <taxon>Rhodobacterales</taxon>
        <taxon>Roseobacteraceae</taxon>
        <taxon>Pontibaca</taxon>
    </lineage>
</organism>
<dbReference type="RefSeq" id="WP_076650448.1">
    <property type="nucleotide sequence ID" value="NZ_FTPS01000004.1"/>
</dbReference>
<evidence type="ECO:0000256" key="5">
    <source>
        <dbReference type="ARBA" id="ARBA00023136"/>
    </source>
</evidence>
<feature type="transmembrane region" description="Helical" evidence="6">
    <location>
        <begin position="178"/>
        <end position="198"/>
    </location>
</feature>
<dbReference type="InterPro" id="IPR050367">
    <property type="entry name" value="APC_superfamily"/>
</dbReference>
<dbReference type="PANTHER" id="PTHR42770">
    <property type="entry name" value="AMINO ACID TRANSPORTER-RELATED"/>
    <property type="match status" value="1"/>
</dbReference>
<evidence type="ECO:0000256" key="6">
    <source>
        <dbReference type="SAM" id="Phobius"/>
    </source>
</evidence>
<dbReference type="OrthoDB" id="9762947at2"/>
<feature type="transmembrane region" description="Helical" evidence="6">
    <location>
        <begin position="21"/>
        <end position="44"/>
    </location>
</feature>
<feature type="transmembrane region" description="Helical" evidence="6">
    <location>
        <begin position="234"/>
        <end position="259"/>
    </location>
</feature>
<dbReference type="GO" id="GO:0005886">
    <property type="term" value="C:plasma membrane"/>
    <property type="evidence" value="ECO:0007669"/>
    <property type="project" value="UniProtKB-SubCell"/>
</dbReference>
<feature type="transmembrane region" description="Helical" evidence="6">
    <location>
        <begin position="107"/>
        <end position="130"/>
    </location>
</feature>
<keyword evidence="3 6" id="KW-0812">Transmembrane</keyword>
<dbReference type="Gene3D" id="1.20.1740.10">
    <property type="entry name" value="Amino acid/polyamine transporter I"/>
    <property type="match status" value="1"/>
</dbReference>
<sequence>MSDMHTDTLDYEQGNLQTGTNWWGAFVIGLAGTILVTGAAPAFLTVFGASYIPFITFFTLTGVVLCLLLAELSAMMPGRTGGSPSYAYPAYRERFPRLAPHVNGISAWMYWVGWMPVAPLNMILASFYITHILGLDASAGITPVSTFIPYWTLAITVVGLLLLSIPAYMGIRFGTSMATILAVLSMIPLTFLSIGFIFNLGAADWSELIGFPHLDGSSFWAPMTADNGDVVSPWIMYIAYAFPLLWTVIAYEAAACYIGECKNPGRDAKIAMTLEGGYGVFVYTMLPISFVVILGASALSDPELVDPKTMFVTFASNVFPGIGGKLMEWAMAIMLIIALVLSALNSLMGCSRSLYQMSLDGQFPRFYQHVNSHSVPDRAMMTNVGASMVIAFMGGAIEIYSFSNVGYLGSFVPVLIGYYLLKNDRPNLNRPFNLPDYFKYIALFLAALYFFVWLVGGLIYSYYGGQAIYYFLGLGAIFMYLPLYWYRKAEDRRLGVAPKAV</sequence>
<feature type="transmembrane region" description="Helical" evidence="6">
    <location>
        <begin position="441"/>
        <end position="462"/>
    </location>
</feature>
<evidence type="ECO:0000256" key="3">
    <source>
        <dbReference type="ARBA" id="ARBA00022692"/>
    </source>
</evidence>
<reference evidence="7 8" key="1">
    <citation type="submission" date="2017-01" db="EMBL/GenBank/DDBJ databases">
        <authorList>
            <person name="Mah S.A."/>
            <person name="Swanson W.J."/>
            <person name="Moy G.W."/>
            <person name="Vacquier V.D."/>
        </authorList>
    </citation>
    <scope>NUCLEOTIDE SEQUENCE [LARGE SCALE GENOMIC DNA]</scope>
    <source>
        <strain evidence="7 8">DSM 21219</strain>
    </source>
</reference>
<feature type="transmembrane region" description="Helical" evidence="6">
    <location>
        <begin position="380"/>
        <end position="399"/>
    </location>
</feature>